<gene>
    <name evidence="1" type="ORF">EYS42_01490</name>
</gene>
<sequence length="66" mass="7252">MSSMPIQPAPSQNLSDVQSALLELHEGLMSLKASLLELARSHEEEAAMHTARVQACALIDRIRRQA</sequence>
<keyword evidence="2" id="KW-1185">Reference proteome</keyword>
<reference evidence="1 2" key="1">
    <citation type="submission" date="2019-02" db="EMBL/GenBank/DDBJ databases">
        <title>Aquabacterium sp. strain KMB7.</title>
        <authorList>
            <person name="Chen W.-M."/>
        </authorList>
    </citation>
    <scope>NUCLEOTIDE SEQUENCE [LARGE SCALE GENOMIC DNA]</scope>
    <source>
        <strain evidence="1 2">KMB7</strain>
    </source>
</reference>
<comment type="caution">
    <text evidence="1">The sequence shown here is derived from an EMBL/GenBank/DDBJ whole genome shotgun (WGS) entry which is preliminary data.</text>
</comment>
<dbReference type="RefSeq" id="WP_130966093.1">
    <property type="nucleotide sequence ID" value="NZ_SIXI01000001.1"/>
</dbReference>
<evidence type="ECO:0000313" key="2">
    <source>
        <dbReference type="Proteomes" id="UP000292120"/>
    </source>
</evidence>
<name>A0A4Q9H5R6_9BURK</name>
<evidence type="ECO:0000313" key="1">
    <source>
        <dbReference type="EMBL" id="TBO34144.1"/>
    </source>
</evidence>
<organism evidence="1 2">
    <name type="scientific">Aquabacterium lacunae</name>
    <dbReference type="NCBI Taxonomy" id="2528630"/>
    <lineage>
        <taxon>Bacteria</taxon>
        <taxon>Pseudomonadati</taxon>
        <taxon>Pseudomonadota</taxon>
        <taxon>Betaproteobacteria</taxon>
        <taxon>Burkholderiales</taxon>
        <taxon>Aquabacterium</taxon>
    </lineage>
</organism>
<accession>A0A4Q9H5R6</accession>
<dbReference type="EMBL" id="SIXI01000001">
    <property type="protein sequence ID" value="TBO34144.1"/>
    <property type="molecule type" value="Genomic_DNA"/>
</dbReference>
<dbReference type="Proteomes" id="UP000292120">
    <property type="component" value="Unassembled WGS sequence"/>
</dbReference>
<proteinExistence type="predicted"/>
<protein>
    <submittedName>
        <fullName evidence="1">Uncharacterized protein</fullName>
    </submittedName>
</protein>
<dbReference type="AlphaFoldDB" id="A0A4Q9H5R6"/>